<keyword evidence="2" id="KW-0472">Membrane</keyword>
<name>A0AB39AII2_9CAUD</name>
<keyword evidence="2" id="KW-0812">Transmembrane</keyword>
<sequence length="956" mass="103729">MSQHRLDAEVAHHSPRAFAKSTGSAVGEILHIRLRPLFDAKGDELALNQLAEHAAAIGAAIDGRVNFFNEEDQGVFRRLVLHLDAGQLRSRHDPHLRIGLFDPVRNRNAVRRGHRQVVHLAGGQGHGDLLGLRVDLVLALDAQLADGLTDIPDDTRPIGSGPALARRGLERRQVGVIQETIGAVAQAALPAVKTDGVAEDFQTDGRLLTLGLCAVQANGRSAALFQSTHEQTQLTTNDGAALEVGVPAGQRDVGVVTVFHRSAGRLNDTLNDFLVFPGANGVDADDLIDFPRGGHDLHEPRQPGLKELDGGRDGRRGHRGGEVAVHGRAGTECAGLRQSLDLVLDDGVIEYQADATQGSHGFVGDVLQVEWLCVTACEARMGLTDMAHDASLLRELDDGNASYQIPRRLGRQADGIDDTRVGDLNQAGWHGASLETDQGAGRQAQGVVGGRQVVRYICHRIAVAQIQSGFCTVEDFDDQAGGHVEELAFGTIGQVIAGGQGIAGRPVQSIMLRVAEDAEEGCAADHDFRSARGNGLRLAFTEGADITCVTERATDAVGACGSRGRSDRCQRHDPTRPRTLRAVLDQITRKTRSVLAIDLFLEHGLLPLQVTVQLGALRSRTGRILGFRLTAGRATSSFDAFQVHVERQNFLALLTADRQLLHAVNSDFSRVHSSVVERTNHGTKTLVEAIFSSNVAIETTNCSILRVLLCHFRKFLAVILALTTIVAGGLRAAEDALFFQALDDILTFAMFFVRLFGYRAFQSSQNGLDLGDQFGDFAFTGHFGCGTFLLFRIDGGHGRIDNGRRFFVLFVVFLSAFQSRMLGHMLAVGRFGRSGRSGCAFLVLRLLRLFAQELLDRCRELRPQGAQLFDRRISSLSCALDRSLLLGFLETHFITLIGWSEIKTEMVKAQTIQYSGPRHTTLFYQGDVVAAHLVLDDFIRRSIPDAGLLSVAATIA</sequence>
<organism evidence="3">
    <name type="scientific">Pseudomonas phage Baskent_P2_ICU</name>
    <dbReference type="NCBI Taxonomy" id="3235054"/>
    <lineage>
        <taxon>Viruses</taxon>
        <taxon>Duplodnaviria</taxon>
        <taxon>Heunggongvirae</taxon>
        <taxon>Uroviricota</taxon>
        <taxon>Caudoviricetes</taxon>
        <taxon>Lindbergviridae</taxon>
        <taxon>Pbunavirus</taxon>
    </lineage>
</organism>
<reference evidence="3" key="1">
    <citation type="submission" date="2024-06" db="EMBL/GenBank/DDBJ databases">
        <authorList>
            <person name="Uskudar Guclu A."/>
            <person name="Ata Vural I."/>
        </authorList>
    </citation>
    <scope>NUCLEOTIDE SEQUENCE</scope>
</reference>
<feature type="transmembrane region" description="Helical" evidence="2">
    <location>
        <begin position="777"/>
        <end position="794"/>
    </location>
</feature>
<evidence type="ECO:0000256" key="2">
    <source>
        <dbReference type="SAM" id="Phobius"/>
    </source>
</evidence>
<feature type="compositionally biased region" description="Basic and acidic residues" evidence="1">
    <location>
        <begin position="293"/>
        <end position="314"/>
    </location>
</feature>
<accession>A0AB39AII2</accession>
<evidence type="ECO:0000313" key="3">
    <source>
        <dbReference type="EMBL" id="XDG30538.1"/>
    </source>
</evidence>
<dbReference type="EMBL" id="PP910332">
    <property type="protein sequence ID" value="XDG30538.1"/>
    <property type="molecule type" value="Genomic_DNA"/>
</dbReference>
<feature type="transmembrane region" description="Helical" evidence="2">
    <location>
        <begin position="737"/>
        <end position="757"/>
    </location>
</feature>
<protein>
    <submittedName>
        <fullName evidence="3">Uncharacterized protein</fullName>
    </submittedName>
</protein>
<feature type="transmembrane region" description="Helical" evidence="2">
    <location>
        <begin position="712"/>
        <end position="730"/>
    </location>
</feature>
<evidence type="ECO:0000256" key="1">
    <source>
        <dbReference type="SAM" id="MobiDB-lite"/>
    </source>
</evidence>
<feature type="transmembrane region" description="Helical" evidence="2">
    <location>
        <begin position="806"/>
        <end position="828"/>
    </location>
</feature>
<proteinExistence type="predicted"/>
<keyword evidence="2" id="KW-1133">Transmembrane helix</keyword>
<feature type="region of interest" description="Disordered" evidence="1">
    <location>
        <begin position="293"/>
        <end position="321"/>
    </location>
</feature>